<protein>
    <recommendedName>
        <fullName evidence="3 7">UDP-glucose 6-dehydrogenase</fullName>
        <ecNumber evidence="3 7">1.1.1.22</ecNumber>
    </recommendedName>
</protein>
<dbReference type="Pfam" id="PF00984">
    <property type="entry name" value="UDPG_MGDP_dh"/>
    <property type="match status" value="1"/>
</dbReference>
<dbReference type="PANTHER" id="PTHR43750">
    <property type="entry name" value="UDP-GLUCOSE 6-DEHYDROGENASE TUAD"/>
    <property type="match status" value="1"/>
</dbReference>
<dbReference type="SUPFAM" id="SSF51735">
    <property type="entry name" value="NAD(P)-binding Rossmann-fold domains"/>
    <property type="match status" value="1"/>
</dbReference>
<dbReference type="Gene3D" id="3.40.50.720">
    <property type="entry name" value="NAD(P)-binding Rossmann-like Domain"/>
    <property type="match status" value="2"/>
</dbReference>
<dbReference type="InterPro" id="IPR014027">
    <property type="entry name" value="UDP-Glc/GDP-Man_DH_C"/>
</dbReference>
<dbReference type="EMBL" id="JAOTPO010000002">
    <property type="protein sequence ID" value="MDE5412670.1"/>
    <property type="molecule type" value="Genomic_DNA"/>
</dbReference>
<dbReference type="PIRSF" id="PIRSF500134">
    <property type="entry name" value="UDPglc_DH_bac"/>
    <property type="match status" value="1"/>
</dbReference>
<organism evidence="9 10">
    <name type="scientific">Alkalihalobacterium chitinilyticum</name>
    <dbReference type="NCBI Taxonomy" id="2980103"/>
    <lineage>
        <taxon>Bacteria</taxon>
        <taxon>Bacillati</taxon>
        <taxon>Bacillota</taxon>
        <taxon>Bacilli</taxon>
        <taxon>Bacillales</taxon>
        <taxon>Bacillaceae</taxon>
        <taxon>Alkalihalobacterium</taxon>
    </lineage>
</organism>
<dbReference type="InterPro" id="IPR028357">
    <property type="entry name" value="UDPglc_DH_bac"/>
</dbReference>
<dbReference type="RefSeq" id="WP_275117299.1">
    <property type="nucleotide sequence ID" value="NZ_JAOTPO010000002.1"/>
</dbReference>
<keyword evidence="4 7" id="KW-0560">Oxidoreductase</keyword>
<dbReference type="SUPFAM" id="SSF52413">
    <property type="entry name" value="UDP-glucose/GDP-mannose dehydrogenase C-terminal domain"/>
    <property type="match status" value="1"/>
</dbReference>
<dbReference type="InterPro" id="IPR036291">
    <property type="entry name" value="NAD(P)-bd_dom_sf"/>
</dbReference>
<dbReference type="SUPFAM" id="SSF48179">
    <property type="entry name" value="6-phosphogluconate dehydrogenase C-terminal domain-like"/>
    <property type="match status" value="1"/>
</dbReference>
<sequence length="426" mass="47137">MNICVVGAGYVGLTTAAVLSDCGHHVDCVDINEVRIERLKSGNVPIFEPGLEELIVKNLENNHLTFSTKVEEKISKNPIIFITVGTPSLKDGSPDLSYVESVIDKIVTSITSHKTIIIKSTVPPGTNENIHQLLLEKNVEPDLFDVVSNPEFLREGTAVKDMFEPDKIVIGVKRPEPLQVIQKIYKGVNAPYIVTSLSGAEMIKYASNAFLATKISFINEMARICDAYEVNVSDVALGLGTDPRIGPLFLRSGLGYGGSCFPKDLEGLVYAAKKKDIQPELITSVQKVNDTQIDIYVNKLKTVVPDLSCKKITVWGLSFKPNTDDIRYSASIRLIEKLLEEGATIQAYDPVVKFEHPEIICHSNAYDSVKQSDILIVATEWNEFKSADWSKVQKEMKGNVVLDGRNIIDPRTVRHLDLHYLGVGQL</sequence>
<evidence type="ECO:0000256" key="3">
    <source>
        <dbReference type="ARBA" id="ARBA00012954"/>
    </source>
</evidence>
<evidence type="ECO:0000256" key="5">
    <source>
        <dbReference type="ARBA" id="ARBA00023027"/>
    </source>
</evidence>
<dbReference type="PIRSF" id="PIRSF000124">
    <property type="entry name" value="UDPglc_GDPman_dh"/>
    <property type="match status" value="1"/>
</dbReference>
<dbReference type="PANTHER" id="PTHR43750:SF3">
    <property type="entry name" value="UDP-GLUCOSE 6-DEHYDROGENASE TUAD"/>
    <property type="match status" value="1"/>
</dbReference>
<dbReference type="Pfam" id="PF03720">
    <property type="entry name" value="UDPG_MGDP_dh_C"/>
    <property type="match status" value="1"/>
</dbReference>
<comment type="similarity">
    <text evidence="2 7">Belongs to the UDP-glucose/GDP-mannose dehydrogenase family.</text>
</comment>
<dbReference type="NCBIfam" id="TIGR03026">
    <property type="entry name" value="NDP-sugDHase"/>
    <property type="match status" value="1"/>
</dbReference>
<dbReference type="Pfam" id="PF03721">
    <property type="entry name" value="UDPG_MGDP_dh_N"/>
    <property type="match status" value="1"/>
</dbReference>
<evidence type="ECO:0000256" key="1">
    <source>
        <dbReference type="ARBA" id="ARBA00004701"/>
    </source>
</evidence>
<feature type="domain" description="UDP-glucose/GDP-mannose dehydrogenase C-terminal" evidence="8">
    <location>
        <begin position="313"/>
        <end position="410"/>
    </location>
</feature>
<evidence type="ECO:0000256" key="2">
    <source>
        <dbReference type="ARBA" id="ARBA00006601"/>
    </source>
</evidence>
<comment type="caution">
    <text evidence="9">The sequence shown here is derived from an EMBL/GenBank/DDBJ whole genome shotgun (WGS) entry which is preliminary data.</text>
</comment>
<evidence type="ECO:0000256" key="4">
    <source>
        <dbReference type="ARBA" id="ARBA00023002"/>
    </source>
</evidence>
<dbReference type="InterPro" id="IPR008927">
    <property type="entry name" value="6-PGluconate_DH-like_C_sf"/>
</dbReference>
<comment type="catalytic activity">
    <reaction evidence="6 7">
        <text>UDP-alpha-D-glucose + 2 NAD(+) + H2O = UDP-alpha-D-glucuronate + 2 NADH + 3 H(+)</text>
        <dbReference type="Rhea" id="RHEA:23596"/>
        <dbReference type="ChEBI" id="CHEBI:15377"/>
        <dbReference type="ChEBI" id="CHEBI:15378"/>
        <dbReference type="ChEBI" id="CHEBI:57540"/>
        <dbReference type="ChEBI" id="CHEBI:57945"/>
        <dbReference type="ChEBI" id="CHEBI:58052"/>
        <dbReference type="ChEBI" id="CHEBI:58885"/>
        <dbReference type="EC" id="1.1.1.22"/>
    </reaction>
</comment>
<dbReference type="EC" id="1.1.1.22" evidence="3 7"/>
<dbReference type="InterPro" id="IPR036220">
    <property type="entry name" value="UDP-Glc/GDP-Man_DH_C_sf"/>
</dbReference>
<dbReference type="InterPro" id="IPR017476">
    <property type="entry name" value="UDP-Glc/GDP-Man"/>
</dbReference>
<gene>
    <name evidence="9" type="ORF">N7Z68_04675</name>
</gene>
<evidence type="ECO:0000256" key="7">
    <source>
        <dbReference type="PIRNR" id="PIRNR000124"/>
    </source>
</evidence>
<keyword evidence="10" id="KW-1185">Reference proteome</keyword>
<evidence type="ECO:0000313" key="10">
    <source>
        <dbReference type="Proteomes" id="UP001148125"/>
    </source>
</evidence>
<evidence type="ECO:0000313" key="9">
    <source>
        <dbReference type="EMBL" id="MDE5412670.1"/>
    </source>
</evidence>
<evidence type="ECO:0000259" key="8">
    <source>
        <dbReference type="SMART" id="SM00984"/>
    </source>
</evidence>
<dbReference type="InterPro" id="IPR001732">
    <property type="entry name" value="UDP-Glc/GDP-Man_DH_N"/>
</dbReference>
<reference evidence="9" key="1">
    <citation type="submission" date="2024-05" db="EMBL/GenBank/DDBJ databases">
        <title>Alkalihalobacillus sp. strain MEB203 novel alkaliphilic bacterium from Lonar Lake, India.</title>
        <authorList>
            <person name="Joshi A."/>
            <person name="Thite S."/>
            <person name="Mengade P."/>
        </authorList>
    </citation>
    <scope>NUCLEOTIDE SEQUENCE</scope>
    <source>
        <strain evidence="9">MEB 203</strain>
    </source>
</reference>
<dbReference type="SMART" id="SM00984">
    <property type="entry name" value="UDPG_MGDP_dh_C"/>
    <property type="match status" value="1"/>
</dbReference>
<dbReference type="Proteomes" id="UP001148125">
    <property type="component" value="Unassembled WGS sequence"/>
</dbReference>
<dbReference type="InterPro" id="IPR014026">
    <property type="entry name" value="UDP-Glc/GDP-Man_DH_dimer"/>
</dbReference>
<accession>A0ABT5VB49</accession>
<dbReference type="Gene3D" id="1.20.5.100">
    <property type="entry name" value="Cytochrome c1, transmembrane anchor, C-terminal"/>
    <property type="match status" value="1"/>
</dbReference>
<comment type="pathway">
    <text evidence="1">Nucleotide-sugar biosynthesis; UDP-alpha-D-glucuronate biosynthesis; UDP-alpha-D-glucuronate from UDP-alpha-D-glucose: step 1/1.</text>
</comment>
<keyword evidence="5 7" id="KW-0520">NAD</keyword>
<name>A0ABT5VB49_9BACI</name>
<evidence type="ECO:0000256" key="6">
    <source>
        <dbReference type="ARBA" id="ARBA00047473"/>
    </source>
</evidence>
<proteinExistence type="inferred from homology"/>